<comment type="subcellular location">
    <subcellularLocation>
        <location evidence="1">Golgi apparatus membrane</location>
        <topology evidence="1">Multi-pass membrane protein</topology>
    </subcellularLocation>
</comment>
<dbReference type="Proteomes" id="UP000271241">
    <property type="component" value="Unassembled WGS sequence"/>
</dbReference>
<proteinExistence type="inferred from homology"/>
<comment type="similarity">
    <text evidence="6">Belongs to the GOT1 family.</text>
</comment>
<gene>
    <name evidence="8" type="ORF">THASP1DRAFT_27029</name>
</gene>
<accession>A0A4P9XYK3</accession>
<dbReference type="Pfam" id="PF04178">
    <property type="entry name" value="Got1"/>
    <property type="match status" value="1"/>
</dbReference>
<name>A0A4P9XYK3_9FUNG</name>
<dbReference type="PANTHER" id="PTHR21493">
    <property type="entry name" value="CGI-141-RELATED/LIPASE CONTAINING PROTEIN"/>
    <property type="match status" value="1"/>
</dbReference>
<evidence type="ECO:0000256" key="2">
    <source>
        <dbReference type="ARBA" id="ARBA00022692"/>
    </source>
</evidence>
<keyword evidence="2 7" id="KW-0812">Transmembrane</keyword>
<dbReference type="PANTHER" id="PTHR21493:SF9">
    <property type="entry name" value="GOLGI TRANSPORT PROTEIN 1-RELATED"/>
    <property type="match status" value="1"/>
</dbReference>
<sequence length="138" mass="15007">MLDFTETQKYGAAAAALGGGLIILGMLLFFDAGLIAIGNIFLVCGLVAFNGFAKTGQFFAQRRRIPGTICFTLGVIIVFFKWPIIGLIVELFGFINLFGDFFPYALGFLRRLPGIGTILNLPYIRNLVDRAVGTPLPV</sequence>
<dbReference type="AlphaFoldDB" id="A0A4P9XYK3"/>
<dbReference type="GO" id="GO:0005783">
    <property type="term" value="C:endoplasmic reticulum"/>
    <property type="evidence" value="ECO:0007669"/>
    <property type="project" value="TreeGrafter"/>
</dbReference>
<dbReference type="STRING" id="78915.A0A4P9XYK3"/>
<evidence type="ECO:0000256" key="6">
    <source>
        <dbReference type="ARBA" id="ARBA00025799"/>
    </source>
</evidence>
<protein>
    <recommendedName>
        <fullName evidence="10">Vesicle transport protein</fullName>
    </recommendedName>
</protein>
<evidence type="ECO:0000313" key="9">
    <source>
        <dbReference type="Proteomes" id="UP000271241"/>
    </source>
</evidence>
<keyword evidence="9" id="KW-1185">Reference proteome</keyword>
<evidence type="ECO:0000256" key="5">
    <source>
        <dbReference type="ARBA" id="ARBA00023136"/>
    </source>
</evidence>
<feature type="transmembrane region" description="Helical" evidence="7">
    <location>
        <begin position="36"/>
        <end position="53"/>
    </location>
</feature>
<dbReference type="GO" id="GO:0006888">
    <property type="term" value="P:endoplasmic reticulum to Golgi vesicle-mediated transport"/>
    <property type="evidence" value="ECO:0007669"/>
    <property type="project" value="InterPro"/>
</dbReference>
<dbReference type="InterPro" id="IPR007305">
    <property type="entry name" value="Vesicle_transpt_Got1/SFT2"/>
</dbReference>
<dbReference type="GO" id="GO:0000139">
    <property type="term" value="C:Golgi membrane"/>
    <property type="evidence" value="ECO:0007669"/>
    <property type="project" value="UniProtKB-SubCell"/>
</dbReference>
<dbReference type="GO" id="GO:0005829">
    <property type="term" value="C:cytosol"/>
    <property type="evidence" value="ECO:0007669"/>
    <property type="project" value="GOC"/>
</dbReference>
<evidence type="ECO:0008006" key="10">
    <source>
        <dbReference type="Google" id="ProtNLM"/>
    </source>
</evidence>
<dbReference type="OrthoDB" id="204784at2759"/>
<evidence type="ECO:0000256" key="3">
    <source>
        <dbReference type="ARBA" id="ARBA00022989"/>
    </source>
</evidence>
<keyword evidence="3 7" id="KW-1133">Transmembrane helix</keyword>
<feature type="transmembrane region" description="Helical" evidence="7">
    <location>
        <begin position="12"/>
        <end position="30"/>
    </location>
</feature>
<evidence type="ECO:0000313" key="8">
    <source>
        <dbReference type="EMBL" id="RKP11192.1"/>
    </source>
</evidence>
<organism evidence="8 9">
    <name type="scientific">Thamnocephalis sphaerospora</name>
    <dbReference type="NCBI Taxonomy" id="78915"/>
    <lineage>
        <taxon>Eukaryota</taxon>
        <taxon>Fungi</taxon>
        <taxon>Fungi incertae sedis</taxon>
        <taxon>Zoopagomycota</taxon>
        <taxon>Zoopagomycotina</taxon>
        <taxon>Zoopagomycetes</taxon>
        <taxon>Zoopagales</taxon>
        <taxon>Sigmoideomycetaceae</taxon>
        <taxon>Thamnocephalis</taxon>
    </lineage>
</organism>
<keyword evidence="4" id="KW-0333">Golgi apparatus</keyword>
<evidence type="ECO:0000256" key="7">
    <source>
        <dbReference type="SAM" id="Phobius"/>
    </source>
</evidence>
<dbReference type="InterPro" id="IPR045176">
    <property type="entry name" value="Got1"/>
</dbReference>
<feature type="transmembrane region" description="Helical" evidence="7">
    <location>
        <begin position="65"/>
        <end position="85"/>
    </location>
</feature>
<keyword evidence="5 7" id="KW-0472">Membrane</keyword>
<evidence type="ECO:0000256" key="4">
    <source>
        <dbReference type="ARBA" id="ARBA00023034"/>
    </source>
</evidence>
<evidence type="ECO:0000256" key="1">
    <source>
        <dbReference type="ARBA" id="ARBA00004653"/>
    </source>
</evidence>
<dbReference type="GO" id="GO:0042147">
    <property type="term" value="P:retrograde transport, endosome to Golgi"/>
    <property type="evidence" value="ECO:0007669"/>
    <property type="project" value="InterPro"/>
</dbReference>
<dbReference type="EMBL" id="KZ992424">
    <property type="protein sequence ID" value="RKP11192.1"/>
    <property type="molecule type" value="Genomic_DNA"/>
</dbReference>
<reference evidence="9" key="1">
    <citation type="journal article" date="2018" name="Nat. Microbiol.">
        <title>Leveraging single-cell genomics to expand the fungal tree of life.</title>
        <authorList>
            <person name="Ahrendt S.R."/>
            <person name="Quandt C.A."/>
            <person name="Ciobanu D."/>
            <person name="Clum A."/>
            <person name="Salamov A."/>
            <person name="Andreopoulos B."/>
            <person name="Cheng J.F."/>
            <person name="Woyke T."/>
            <person name="Pelin A."/>
            <person name="Henrissat B."/>
            <person name="Reynolds N.K."/>
            <person name="Benny G.L."/>
            <person name="Smith M.E."/>
            <person name="James T.Y."/>
            <person name="Grigoriev I.V."/>
        </authorList>
    </citation>
    <scope>NUCLEOTIDE SEQUENCE [LARGE SCALE GENOMIC DNA]</scope>
    <source>
        <strain evidence="9">RSA 1356</strain>
    </source>
</reference>